<dbReference type="Proteomes" id="UP000320421">
    <property type="component" value="Chromosome"/>
</dbReference>
<keyword evidence="2" id="KW-1185">Reference proteome</keyword>
<protein>
    <submittedName>
        <fullName evidence="1">Uncharacterized protein</fullName>
    </submittedName>
</protein>
<proteinExistence type="predicted"/>
<gene>
    <name evidence="1" type="ORF">HG66A1_31890</name>
</gene>
<name>A0A517PPV5_9PLAN</name>
<dbReference type="EMBL" id="CP036266">
    <property type="protein sequence ID" value="QDT21388.1"/>
    <property type="molecule type" value="Genomic_DNA"/>
</dbReference>
<dbReference type="RefSeq" id="WP_145185639.1">
    <property type="nucleotide sequence ID" value="NZ_CP036266.1"/>
</dbReference>
<reference evidence="1 2" key="1">
    <citation type="submission" date="2019-02" db="EMBL/GenBank/DDBJ databases">
        <title>Deep-cultivation of Planctomycetes and their phenomic and genomic characterization uncovers novel biology.</title>
        <authorList>
            <person name="Wiegand S."/>
            <person name="Jogler M."/>
            <person name="Boedeker C."/>
            <person name="Pinto D."/>
            <person name="Vollmers J."/>
            <person name="Rivas-Marin E."/>
            <person name="Kohn T."/>
            <person name="Peeters S.H."/>
            <person name="Heuer A."/>
            <person name="Rast P."/>
            <person name="Oberbeckmann S."/>
            <person name="Bunk B."/>
            <person name="Jeske O."/>
            <person name="Meyerdierks A."/>
            <person name="Storesund J.E."/>
            <person name="Kallscheuer N."/>
            <person name="Luecker S."/>
            <person name="Lage O.M."/>
            <person name="Pohl T."/>
            <person name="Merkel B.J."/>
            <person name="Hornburger P."/>
            <person name="Mueller R.-W."/>
            <person name="Bruemmer F."/>
            <person name="Labrenz M."/>
            <person name="Spormann A.M."/>
            <person name="Op den Camp H."/>
            <person name="Overmann J."/>
            <person name="Amann R."/>
            <person name="Jetten M.S.M."/>
            <person name="Mascher T."/>
            <person name="Medema M.H."/>
            <person name="Devos D.P."/>
            <person name="Kaster A.-K."/>
            <person name="Ovreas L."/>
            <person name="Rohde M."/>
            <person name="Galperin M.Y."/>
            <person name="Jogler C."/>
        </authorList>
    </citation>
    <scope>NUCLEOTIDE SEQUENCE [LARGE SCALE GENOMIC DNA]</scope>
    <source>
        <strain evidence="1 2">HG66A1</strain>
    </source>
</reference>
<accession>A0A517PPV5</accession>
<evidence type="ECO:0000313" key="2">
    <source>
        <dbReference type="Proteomes" id="UP000320421"/>
    </source>
</evidence>
<dbReference type="AlphaFoldDB" id="A0A517PPV5"/>
<organism evidence="1 2">
    <name type="scientific">Gimesia chilikensis</name>
    <dbReference type="NCBI Taxonomy" id="2605989"/>
    <lineage>
        <taxon>Bacteria</taxon>
        <taxon>Pseudomonadati</taxon>
        <taxon>Planctomycetota</taxon>
        <taxon>Planctomycetia</taxon>
        <taxon>Planctomycetales</taxon>
        <taxon>Planctomycetaceae</taxon>
        <taxon>Gimesia</taxon>
    </lineage>
</organism>
<dbReference type="OrthoDB" id="9884619at2"/>
<evidence type="ECO:0000313" key="1">
    <source>
        <dbReference type="EMBL" id="QDT21388.1"/>
    </source>
</evidence>
<sequence>MFGLDDNERDAIKRETRMVSLTLEVLGLEDSTSRVRKSGFASDCPMQRLTFEGFRSTFWNMPIHLNYENLYKLINHTSCRPGKVLTKPQKMIVAEKYEECLLDASPENRGRPVGMIFPYDRIRGGLIMHNADFLLNRSNSDCQVRWNVNGQPRCIERYASVLRYLHDSGWQSGIEEKTDRTPPFSPIQLMQIVSDPSALRIMLFLNELSSQSPSISEDLAAASAEILRKQHRRWICVKQKDMALKTGLTHDQVKRAVVWLKKGGLISVHTQGRLNCYFIKTDTCYHILKDWT</sequence>